<dbReference type="AlphaFoldDB" id="A0A0A8ZK35"/>
<reference evidence="2" key="2">
    <citation type="journal article" date="2015" name="Data Brief">
        <title>Shoot transcriptome of the giant reed, Arundo donax.</title>
        <authorList>
            <person name="Barrero R.A."/>
            <person name="Guerrero F.D."/>
            <person name="Moolhuijzen P."/>
            <person name="Goolsby J.A."/>
            <person name="Tidwell J."/>
            <person name="Bellgard S.E."/>
            <person name="Bellgard M.I."/>
        </authorList>
    </citation>
    <scope>NUCLEOTIDE SEQUENCE</scope>
    <source>
        <tissue evidence="2">Shoot tissue taken approximately 20 cm above the soil surface</tissue>
    </source>
</reference>
<dbReference type="EMBL" id="GBRH01262673">
    <property type="protein sequence ID" value="JAD35222.1"/>
    <property type="molecule type" value="Transcribed_RNA"/>
</dbReference>
<proteinExistence type="predicted"/>
<evidence type="ECO:0000256" key="1">
    <source>
        <dbReference type="SAM" id="MobiDB-lite"/>
    </source>
</evidence>
<sequence>MITSSSDYSCSNENIGQESLSKGDLTQSMNSSEE</sequence>
<reference evidence="2" key="1">
    <citation type="submission" date="2014-09" db="EMBL/GenBank/DDBJ databases">
        <authorList>
            <person name="Magalhaes I.L.F."/>
            <person name="Oliveira U."/>
            <person name="Santos F.R."/>
            <person name="Vidigal T.H.D.A."/>
            <person name="Brescovit A.D."/>
            <person name="Santos A.J."/>
        </authorList>
    </citation>
    <scope>NUCLEOTIDE SEQUENCE</scope>
    <source>
        <tissue evidence="2">Shoot tissue taken approximately 20 cm above the soil surface</tissue>
    </source>
</reference>
<evidence type="ECO:0000313" key="2">
    <source>
        <dbReference type="EMBL" id="JAD35222.1"/>
    </source>
</evidence>
<accession>A0A0A8ZK35</accession>
<feature type="region of interest" description="Disordered" evidence="1">
    <location>
        <begin position="1"/>
        <end position="34"/>
    </location>
</feature>
<organism evidence="2">
    <name type="scientific">Arundo donax</name>
    <name type="common">Giant reed</name>
    <name type="synonym">Donax arundinaceus</name>
    <dbReference type="NCBI Taxonomy" id="35708"/>
    <lineage>
        <taxon>Eukaryota</taxon>
        <taxon>Viridiplantae</taxon>
        <taxon>Streptophyta</taxon>
        <taxon>Embryophyta</taxon>
        <taxon>Tracheophyta</taxon>
        <taxon>Spermatophyta</taxon>
        <taxon>Magnoliopsida</taxon>
        <taxon>Liliopsida</taxon>
        <taxon>Poales</taxon>
        <taxon>Poaceae</taxon>
        <taxon>PACMAD clade</taxon>
        <taxon>Arundinoideae</taxon>
        <taxon>Arundineae</taxon>
        <taxon>Arundo</taxon>
    </lineage>
</organism>
<protein>
    <submittedName>
        <fullName evidence="2">Uncharacterized protein</fullName>
    </submittedName>
</protein>
<name>A0A0A8ZK35_ARUDO</name>